<accession>A0AAJ0HF91</accession>
<evidence type="ECO:0000313" key="1">
    <source>
        <dbReference type="EMBL" id="KAK3349727.1"/>
    </source>
</evidence>
<sequence>MKGSLRELHMGRCLGLRLIEACHVLGDLPNLRGLHLEDVWEMGRVLPRSAWRGGPSFLLSLASLSLTDYGGSDQNLGRFLMLVPAKLEHFSFIGGTDVDSEHHSSLTLPFLASALSPHMETLRTLVVNTFYVSSPTHVDLSGFKRLMELTLSLSTTGTACCATAGILTAPSIYKFRWVISDDYHLDLLGFGGAEEDWLRRVARAAVAQRSSLREMEVSWRPTRVYRRFHSGGKPEIYPWDRLENLQGELLQGGRSSIRLSWSSPSIPRDALHLTQRKIRELEMRGGFS</sequence>
<protein>
    <submittedName>
        <fullName evidence="1">Uncharacterized protein</fullName>
    </submittedName>
</protein>
<organism evidence="1 2">
    <name type="scientific">Lasiosphaeria hispida</name>
    <dbReference type="NCBI Taxonomy" id="260671"/>
    <lineage>
        <taxon>Eukaryota</taxon>
        <taxon>Fungi</taxon>
        <taxon>Dikarya</taxon>
        <taxon>Ascomycota</taxon>
        <taxon>Pezizomycotina</taxon>
        <taxon>Sordariomycetes</taxon>
        <taxon>Sordariomycetidae</taxon>
        <taxon>Sordariales</taxon>
        <taxon>Lasiosphaeriaceae</taxon>
        <taxon>Lasiosphaeria</taxon>
    </lineage>
</organism>
<reference evidence="1" key="2">
    <citation type="submission" date="2023-06" db="EMBL/GenBank/DDBJ databases">
        <authorList>
            <consortium name="Lawrence Berkeley National Laboratory"/>
            <person name="Haridas S."/>
            <person name="Hensen N."/>
            <person name="Bonometti L."/>
            <person name="Westerberg I."/>
            <person name="Brannstrom I.O."/>
            <person name="Guillou S."/>
            <person name="Cros-Aarteil S."/>
            <person name="Calhoun S."/>
            <person name="Kuo A."/>
            <person name="Mondo S."/>
            <person name="Pangilinan J."/>
            <person name="Riley R."/>
            <person name="Labutti K."/>
            <person name="Andreopoulos B."/>
            <person name="Lipzen A."/>
            <person name="Chen C."/>
            <person name="Yanf M."/>
            <person name="Daum C."/>
            <person name="Ng V."/>
            <person name="Clum A."/>
            <person name="Steindorff A."/>
            <person name="Ohm R."/>
            <person name="Martin F."/>
            <person name="Silar P."/>
            <person name="Natvig D."/>
            <person name="Lalanne C."/>
            <person name="Gautier V."/>
            <person name="Ament-Velasquez S.L."/>
            <person name="Kruys A."/>
            <person name="Hutchinson M.I."/>
            <person name="Powell A.J."/>
            <person name="Barry K."/>
            <person name="Miller A.N."/>
            <person name="Grigoriev I.V."/>
            <person name="Debuchy R."/>
            <person name="Gladieux P."/>
            <person name="Thoren M.H."/>
            <person name="Johannesson H."/>
        </authorList>
    </citation>
    <scope>NUCLEOTIDE SEQUENCE</scope>
    <source>
        <strain evidence="1">CBS 955.72</strain>
    </source>
</reference>
<keyword evidence="2" id="KW-1185">Reference proteome</keyword>
<evidence type="ECO:0000313" key="2">
    <source>
        <dbReference type="Proteomes" id="UP001275084"/>
    </source>
</evidence>
<dbReference type="EMBL" id="JAUIQD010000005">
    <property type="protein sequence ID" value="KAK3349727.1"/>
    <property type="molecule type" value="Genomic_DNA"/>
</dbReference>
<proteinExistence type="predicted"/>
<reference evidence="1" key="1">
    <citation type="journal article" date="2023" name="Mol. Phylogenet. Evol.">
        <title>Genome-scale phylogeny and comparative genomics of the fungal order Sordariales.</title>
        <authorList>
            <person name="Hensen N."/>
            <person name="Bonometti L."/>
            <person name="Westerberg I."/>
            <person name="Brannstrom I.O."/>
            <person name="Guillou S."/>
            <person name="Cros-Aarteil S."/>
            <person name="Calhoun S."/>
            <person name="Haridas S."/>
            <person name="Kuo A."/>
            <person name="Mondo S."/>
            <person name="Pangilinan J."/>
            <person name="Riley R."/>
            <person name="LaButti K."/>
            <person name="Andreopoulos B."/>
            <person name="Lipzen A."/>
            <person name="Chen C."/>
            <person name="Yan M."/>
            <person name="Daum C."/>
            <person name="Ng V."/>
            <person name="Clum A."/>
            <person name="Steindorff A."/>
            <person name="Ohm R.A."/>
            <person name="Martin F."/>
            <person name="Silar P."/>
            <person name="Natvig D.O."/>
            <person name="Lalanne C."/>
            <person name="Gautier V."/>
            <person name="Ament-Velasquez S.L."/>
            <person name="Kruys A."/>
            <person name="Hutchinson M.I."/>
            <person name="Powell A.J."/>
            <person name="Barry K."/>
            <person name="Miller A.N."/>
            <person name="Grigoriev I.V."/>
            <person name="Debuchy R."/>
            <person name="Gladieux P."/>
            <person name="Hiltunen Thoren M."/>
            <person name="Johannesson H."/>
        </authorList>
    </citation>
    <scope>NUCLEOTIDE SEQUENCE</scope>
    <source>
        <strain evidence="1">CBS 955.72</strain>
    </source>
</reference>
<dbReference type="AlphaFoldDB" id="A0AAJ0HF91"/>
<dbReference type="SUPFAM" id="SSF52047">
    <property type="entry name" value="RNI-like"/>
    <property type="match status" value="1"/>
</dbReference>
<comment type="caution">
    <text evidence="1">The sequence shown here is derived from an EMBL/GenBank/DDBJ whole genome shotgun (WGS) entry which is preliminary data.</text>
</comment>
<name>A0AAJ0HF91_9PEZI</name>
<gene>
    <name evidence="1" type="ORF">B0T25DRAFT_248460</name>
</gene>
<dbReference type="Proteomes" id="UP001275084">
    <property type="component" value="Unassembled WGS sequence"/>
</dbReference>